<dbReference type="Gene3D" id="3.40.190.10">
    <property type="entry name" value="Periplasmic binding protein-like II"/>
    <property type="match status" value="2"/>
</dbReference>
<protein>
    <submittedName>
        <fullName evidence="2">ABC transporter substrate-binding protein</fullName>
    </submittedName>
</protein>
<reference evidence="2 3" key="1">
    <citation type="submission" date="2021-10" db="EMBL/GenBank/DDBJ databases">
        <title>Collection of gut derived symbiotic bacterial strains cultured from healthy donors.</title>
        <authorList>
            <person name="Lin H."/>
            <person name="Littmann E."/>
            <person name="Kohout C."/>
            <person name="Pamer E.G."/>
        </authorList>
    </citation>
    <scope>NUCLEOTIDE SEQUENCE [LARGE SCALE GENOMIC DNA]</scope>
    <source>
        <strain evidence="2 3">DFI.1.165</strain>
    </source>
</reference>
<evidence type="ECO:0000256" key="1">
    <source>
        <dbReference type="SAM" id="SignalP"/>
    </source>
</evidence>
<keyword evidence="3" id="KW-1185">Reference proteome</keyword>
<feature type="signal peptide" evidence="1">
    <location>
        <begin position="1"/>
        <end position="21"/>
    </location>
</feature>
<feature type="chain" id="PRO_5046348169" evidence="1">
    <location>
        <begin position="22"/>
        <end position="327"/>
    </location>
</feature>
<proteinExistence type="predicted"/>
<sequence>MRKKKIVTVLLTFVMSISVLVGCGAEEKKEEDKSSEPQVVIKLGALKGPTAMGMAQILDDENYNVSIVASPDEIVPMIVQGQVDIAAVPANLASVLYNKTQKQISVLAVNTLGVLYLVENGDGIQSVEDLKGKTIYASGKGATPEYALNSVLEANGIDPVSDVTIEYKSEHAEVVSALAADNTAVGLLPQPFVTTALAKNEQLRVALDLNELWETGKDDGSKLVTGAVVVRNEFLEAHKDEVAHFMDAYKKSVDFVNNKADAAAEIIGAHDIVASEIAAKAIPECSIVFIEGAEMKTMLSGYLETLNAQNPETIGGTMPDDAFYYER</sequence>
<dbReference type="PANTHER" id="PTHR30024:SF46">
    <property type="entry name" value="ABC TRANSPORTER, SUBSTRATE-BINDING LIPOPROTEIN"/>
    <property type="match status" value="1"/>
</dbReference>
<dbReference type="InterPro" id="IPR027024">
    <property type="entry name" value="UCP027386_ABC_sbc_TM0202"/>
</dbReference>
<dbReference type="RefSeq" id="WP_066738279.1">
    <property type="nucleotide sequence ID" value="NZ_JAJCIQ010000015.1"/>
</dbReference>
<organism evidence="2 3">
    <name type="scientific">Bariatricus massiliensis</name>
    <dbReference type="NCBI Taxonomy" id="1745713"/>
    <lineage>
        <taxon>Bacteria</taxon>
        <taxon>Bacillati</taxon>
        <taxon>Bacillota</taxon>
        <taxon>Clostridia</taxon>
        <taxon>Lachnospirales</taxon>
        <taxon>Lachnospiraceae</taxon>
        <taxon>Bariatricus</taxon>
    </lineage>
</organism>
<dbReference type="PIRSF" id="PIRSF027386">
    <property type="entry name" value="UCP027386_ABC_sbc_TM0202"/>
    <property type="match status" value="1"/>
</dbReference>
<accession>A0ABS8DK28</accession>
<gene>
    <name evidence="2" type="ORF">LIZ65_16010</name>
</gene>
<dbReference type="Proteomes" id="UP001299546">
    <property type="component" value="Unassembled WGS sequence"/>
</dbReference>
<evidence type="ECO:0000313" key="2">
    <source>
        <dbReference type="EMBL" id="MCB7388793.1"/>
    </source>
</evidence>
<comment type="caution">
    <text evidence="2">The sequence shown here is derived from an EMBL/GenBank/DDBJ whole genome shotgun (WGS) entry which is preliminary data.</text>
</comment>
<dbReference type="Pfam" id="PF12974">
    <property type="entry name" value="Phosphonate-bd"/>
    <property type="match status" value="1"/>
</dbReference>
<evidence type="ECO:0000313" key="3">
    <source>
        <dbReference type="Proteomes" id="UP001299546"/>
    </source>
</evidence>
<dbReference type="EMBL" id="JAJCIS010000015">
    <property type="protein sequence ID" value="MCB7388793.1"/>
    <property type="molecule type" value="Genomic_DNA"/>
</dbReference>
<keyword evidence="1" id="KW-0732">Signal</keyword>
<dbReference type="PROSITE" id="PS51257">
    <property type="entry name" value="PROKAR_LIPOPROTEIN"/>
    <property type="match status" value="1"/>
</dbReference>
<name>A0ABS8DK28_9FIRM</name>
<dbReference type="SUPFAM" id="SSF53850">
    <property type="entry name" value="Periplasmic binding protein-like II"/>
    <property type="match status" value="1"/>
</dbReference>
<dbReference type="PANTHER" id="PTHR30024">
    <property type="entry name" value="ALIPHATIC SULFONATES-BINDING PROTEIN-RELATED"/>
    <property type="match status" value="1"/>
</dbReference>